<proteinExistence type="predicted"/>
<evidence type="ECO:0000313" key="7">
    <source>
        <dbReference type="Proteomes" id="UP000239757"/>
    </source>
</evidence>
<keyword evidence="2 4" id="KW-0863">Zinc-finger</keyword>
<dbReference type="GO" id="GO:0008270">
    <property type="term" value="F:zinc ion binding"/>
    <property type="evidence" value="ECO:0007669"/>
    <property type="project" value="UniProtKB-KW"/>
</dbReference>
<evidence type="ECO:0000256" key="3">
    <source>
        <dbReference type="ARBA" id="ARBA00022833"/>
    </source>
</evidence>
<evidence type="ECO:0000256" key="4">
    <source>
        <dbReference type="PROSITE-ProRule" id="PRU00325"/>
    </source>
</evidence>
<organism evidence="6 7">
    <name type="scientific">Gossypium barbadense</name>
    <name type="common">Sea Island cotton</name>
    <name type="synonym">Hibiscus barbadensis</name>
    <dbReference type="NCBI Taxonomy" id="3634"/>
    <lineage>
        <taxon>Eukaryota</taxon>
        <taxon>Viridiplantae</taxon>
        <taxon>Streptophyta</taxon>
        <taxon>Embryophyta</taxon>
        <taxon>Tracheophyta</taxon>
        <taxon>Spermatophyta</taxon>
        <taxon>Magnoliopsida</taxon>
        <taxon>eudicotyledons</taxon>
        <taxon>Gunneridae</taxon>
        <taxon>Pentapetalae</taxon>
        <taxon>rosids</taxon>
        <taxon>malvids</taxon>
        <taxon>Malvales</taxon>
        <taxon>Malvaceae</taxon>
        <taxon>Malvoideae</taxon>
        <taxon>Gossypium</taxon>
    </lineage>
</organism>
<evidence type="ECO:0000256" key="2">
    <source>
        <dbReference type="ARBA" id="ARBA00022771"/>
    </source>
</evidence>
<dbReference type="Proteomes" id="UP000239757">
    <property type="component" value="Unassembled WGS sequence"/>
</dbReference>
<dbReference type="PROSITE" id="PS50966">
    <property type="entry name" value="ZF_SWIM"/>
    <property type="match status" value="1"/>
</dbReference>
<dbReference type="InterPro" id="IPR006564">
    <property type="entry name" value="Znf_PMZ"/>
</dbReference>
<evidence type="ECO:0000259" key="5">
    <source>
        <dbReference type="PROSITE" id="PS50966"/>
    </source>
</evidence>
<dbReference type="EMBL" id="KZ669565">
    <property type="protein sequence ID" value="PPR85065.1"/>
    <property type="molecule type" value="Genomic_DNA"/>
</dbReference>
<dbReference type="OrthoDB" id="1747431at2759"/>
<dbReference type="InterPro" id="IPR007527">
    <property type="entry name" value="Znf_SWIM"/>
</dbReference>
<reference evidence="6 7" key="1">
    <citation type="submission" date="2015-01" db="EMBL/GenBank/DDBJ databases">
        <title>Genome of allotetraploid Gossypium barbadense reveals genomic plasticity and fiber elongation in cotton evolution.</title>
        <authorList>
            <person name="Chen X."/>
            <person name="Liu X."/>
            <person name="Zhao B."/>
            <person name="Zheng H."/>
            <person name="Hu Y."/>
            <person name="Lu G."/>
            <person name="Yang C."/>
            <person name="Chen J."/>
            <person name="Shan C."/>
            <person name="Zhang L."/>
            <person name="Zhou Y."/>
            <person name="Wang L."/>
            <person name="Guo W."/>
            <person name="Bai Y."/>
            <person name="Ruan J."/>
            <person name="Shangguan X."/>
            <person name="Mao Y."/>
            <person name="Jiang J."/>
            <person name="Zhu Y."/>
            <person name="Lei J."/>
            <person name="Kang H."/>
            <person name="Chen S."/>
            <person name="He X."/>
            <person name="Wang R."/>
            <person name="Wang Y."/>
            <person name="Chen J."/>
            <person name="Wang L."/>
            <person name="Yu S."/>
            <person name="Wang B."/>
            <person name="Wei J."/>
            <person name="Song S."/>
            <person name="Lu X."/>
            <person name="Gao Z."/>
            <person name="Gu W."/>
            <person name="Deng X."/>
            <person name="Ma D."/>
            <person name="Wang S."/>
            <person name="Liang W."/>
            <person name="Fang L."/>
            <person name="Cai C."/>
            <person name="Zhu X."/>
            <person name="Zhou B."/>
            <person name="Zhang Y."/>
            <person name="Chen Z."/>
            <person name="Xu S."/>
            <person name="Zhu R."/>
            <person name="Wang S."/>
            <person name="Zhang T."/>
            <person name="Zhao G."/>
        </authorList>
    </citation>
    <scope>NUCLEOTIDE SEQUENCE [LARGE SCALE GENOMIC DNA]</scope>
    <source>
        <strain evidence="7">cv. Xinhai21</strain>
        <tissue evidence="6">Leaf</tissue>
    </source>
</reference>
<evidence type="ECO:0000256" key="1">
    <source>
        <dbReference type="ARBA" id="ARBA00022723"/>
    </source>
</evidence>
<gene>
    <name evidence="6" type="ORF">GOBAR_AA35649</name>
</gene>
<sequence length="208" mass="24053">MAMKQLYGDFDVLYNEVQGWIASMREYVPGTVIELQTRPITARQQVNQMEAEHMFIENVRDTIVANRQMARSMDVEIYSRRLETFQVTETIGRRSSIPLRSYGVDLRNRRCDCRRFQTLHYPSAHVVAACAKVNLNVEQSVDDVLVPDKGLRRNSRCCPQSSIIRNEMDIREKFDGKHCGLCRLASHNQSKCPQRNYHVGQSSRSGRN</sequence>
<keyword evidence="1" id="KW-0479">Metal-binding</keyword>
<feature type="domain" description="SWIM-type" evidence="5">
    <location>
        <begin position="102"/>
        <end position="134"/>
    </location>
</feature>
<evidence type="ECO:0000313" key="6">
    <source>
        <dbReference type="EMBL" id="PPR85065.1"/>
    </source>
</evidence>
<protein>
    <recommendedName>
        <fullName evidence="5">SWIM-type domain-containing protein</fullName>
    </recommendedName>
</protein>
<accession>A0A2P5W1Y2</accession>
<name>A0A2P5W1Y2_GOSBA</name>
<keyword evidence="3" id="KW-0862">Zinc</keyword>
<dbReference type="SMART" id="SM00575">
    <property type="entry name" value="ZnF_PMZ"/>
    <property type="match status" value="1"/>
</dbReference>
<dbReference type="AlphaFoldDB" id="A0A2P5W1Y2"/>